<dbReference type="AlphaFoldDB" id="A0A8X7CC05"/>
<evidence type="ECO:0000313" key="2">
    <source>
        <dbReference type="Proteomes" id="UP000886998"/>
    </source>
</evidence>
<dbReference type="EMBL" id="BMAV01015728">
    <property type="protein sequence ID" value="GFY65854.1"/>
    <property type="molecule type" value="Genomic_DNA"/>
</dbReference>
<comment type="caution">
    <text evidence="1">The sequence shown here is derived from an EMBL/GenBank/DDBJ whole genome shotgun (WGS) entry which is preliminary data.</text>
</comment>
<accession>A0A8X7CC05</accession>
<gene>
    <name evidence="1" type="ORF">TNIN_101901</name>
</gene>
<dbReference type="Proteomes" id="UP000886998">
    <property type="component" value="Unassembled WGS sequence"/>
</dbReference>
<sequence>MLKFSTKCLFFNSKGCCDSFLSKFVDARDGDVMRCAGSNYNFVRHTSKFSKYNSPVAKHLWLLRLLKMFYQMGYFWKVDHWLLFSVFGIFRTLPCSPDKCAVNAEAGGKQVP</sequence>
<protein>
    <submittedName>
        <fullName evidence="1">Uncharacterized protein</fullName>
    </submittedName>
</protein>
<reference evidence="1" key="1">
    <citation type="submission" date="2020-08" db="EMBL/GenBank/DDBJ databases">
        <title>Multicomponent nature underlies the extraordinary mechanical properties of spider dragline silk.</title>
        <authorList>
            <person name="Kono N."/>
            <person name="Nakamura H."/>
            <person name="Mori M."/>
            <person name="Yoshida Y."/>
            <person name="Ohtoshi R."/>
            <person name="Malay A.D."/>
            <person name="Moran D.A.P."/>
            <person name="Tomita M."/>
            <person name="Numata K."/>
            <person name="Arakawa K."/>
        </authorList>
    </citation>
    <scope>NUCLEOTIDE SEQUENCE</scope>
</reference>
<organism evidence="1 2">
    <name type="scientific">Trichonephila inaurata madagascariensis</name>
    <dbReference type="NCBI Taxonomy" id="2747483"/>
    <lineage>
        <taxon>Eukaryota</taxon>
        <taxon>Metazoa</taxon>
        <taxon>Ecdysozoa</taxon>
        <taxon>Arthropoda</taxon>
        <taxon>Chelicerata</taxon>
        <taxon>Arachnida</taxon>
        <taxon>Araneae</taxon>
        <taxon>Araneomorphae</taxon>
        <taxon>Entelegynae</taxon>
        <taxon>Araneoidea</taxon>
        <taxon>Nephilidae</taxon>
        <taxon>Trichonephila</taxon>
        <taxon>Trichonephila inaurata</taxon>
    </lineage>
</organism>
<keyword evidence="2" id="KW-1185">Reference proteome</keyword>
<evidence type="ECO:0000313" key="1">
    <source>
        <dbReference type="EMBL" id="GFY65854.1"/>
    </source>
</evidence>
<proteinExistence type="predicted"/>
<name>A0A8X7CC05_9ARAC</name>